<proteinExistence type="predicted"/>
<keyword evidence="3" id="KW-1185">Reference proteome</keyword>
<protein>
    <submittedName>
        <fullName evidence="2">Uncharacterized protein</fullName>
    </submittedName>
</protein>
<keyword evidence="1" id="KW-1133">Transmembrane helix</keyword>
<evidence type="ECO:0000313" key="3">
    <source>
        <dbReference type="Proteomes" id="UP000003250"/>
    </source>
</evidence>
<gene>
    <name evidence="2" type="ORF">MAXJ12_14810</name>
</gene>
<keyword evidence="1" id="KW-0812">Transmembrane</keyword>
<dbReference type="EMBL" id="AHAM01000122">
    <property type="protein sequence ID" value="EHK56449.1"/>
    <property type="molecule type" value="Genomic_DNA"/>
</dbReference>
<reference evidence="2 3" key="1">
    <citation type="journal article" date="2012" name="J. Bacteriol.">
        <title>Draft Genome Sequence of Mesorhizobium alhagi CCNWXJ12-2T, a Novel Salt-Resistant Species Isolated from the Desert of Northwestern China.</title>
        <authorList>
            <person name="Zhou M."/>
            <person name="Chen W."/>
            <person name="Chen H."/>
            <person name="Wei G."/>
        </authorList>
    </citation>
    <scope>NUCLEOTIDE SEQUENCE [LARGE SCALE GENOMIC DNA]</scope>
    <source>
        <strain evidence="2 3">CCNWXJ12-2</strain>
    </source>
</reference>
<name>H0HS24_9HYPH</name>
<sequence length="58" mass="6215">MANHDTTTTNGKVVWFAAGALAVAALVALFLYADGYFDRSDSIELRIEAPENGIIEGQ</sequence>
<evidence type="ECO:0000256" key="1">
    <source>
        <dbReference type="SAM" id="Phobius"/>
    </source>
</evidence>
<organism evidence="2 3">
    <name type="scientific">Mesorhizobium alhagi CCNWXJ12-2</name>
    <dbReference type="NCBI Taxonomy" id="1107882"/>
    <lineage>
        <taxon>Bacteria</taxon>
        <taxon>Pseudomonadati</taxon>
        <taxon>Pseudomonadota</taxon>
        <taxon>Alphaproteobacteria</taxon>
        <taxon>Hyphomicrobiales</taxon>
        <taxon>Phyllobacteriaceae</taxon>
        <taxon>Allomesorhizobium</taxon>
    </lineage>
</organism>
<evidence type="ECO:0000313" key="2">
    <source>
        <dbReference type="EMBL" id="EHK56449.1"/>
    </source>
</evidence>
<dbReference type="Proteomes" id="UP000003250">
    <property type="component" value="Unassembled WGS sequence"/>
</dbReference>
<dbReference type="RefSeq" id="WP_008836584.1">
    <property type="nucleotide sequence ID" value="NZ_AHAM01000122.1"/>
</dbReference>
<keyword evidence="1" id="KW-0472">Membrane</keyword>
<dbReference type="PATRIC" id="fig|1107882.3.peg.2887"/>
<feature type="transmembrane region" description="Helical" evidence="1">
    <location>
        <begin position="13"/>
        <end position="33"/>
    </location>
</feature>
<accession>H0HS24</accession>
<dbReference type="AlphaFoldDB" id="H0HS24"/>